<feature type="compositionally biased region" description="Basic and acidic residues" evidence="2">
    <location>
        <begin position="52"/>
        <end position="64"/>
    </location>
</feature>
<evidence type="ECO:0000256" key="1">
    <source>
        <dbReference type="ARBA" id="ARBA00022737"/>
    </source>
</evidence>
<feature type="compositionally biased region" description="Basic and acidic residues" evidence="2">
    <location>
        <begin position="820"/>
        <end position="829"/>
    </location>
</feature>
<feature type="compositionally biased region" description="Polar residues" evidence="2">
    <location>
        <begin position="1953"/>
        <end position="1966"/>
    </location>
</feature>
<organism evidence="3 4">
    <name type="scientific">Leishmania braziliensis MHOM/BR/75/M2904</name>
    <dbReference type="NCBI Taxonomy" id="420245"/>
    <lineage>
        <taxon>Eukaryota</taxon>
        <taxon>Discoba</taxon>
        <taxon>Euglenozoa</taxon>
        <taxon>Kinetoplastea</taxon>
        <taxon>Metakinetoplastina</taxon>
        <taxon>Trypanosomatida</taxon>
        <taxon>Trypanosomatidae</taxon>
        <taxon>Leishmaniinae</taxon>
        <taxon>Leishmania</taxon>
        <taxon>Leishmania braziliensis species complex</taxon>
    </lineage>
</organism>
<feature type="region of interest" description="Disordered" evidence="2">
    <location>
        <begin position="1035"/>
        <end position="1064"/>
    </location>
</feature>
<dbReference type="EMBL" id="LS997625">
    <property type="protein sequence ID" value="SYZ66784.1"/>
    <property type="molecule type" value="Genomic_DNA"/>
</dbReference>
<dbReference type="GO" id="GO:0006270">
    <property type="term" value="P:DNA replication initiation"/>
    <property type="evidence" value="ECO:0007669"/>
    <property type="project" value="TreeGrafter"/>
</dbReference>
<protein>
    <submittedName>
        <fullName evidence="3">Hypothetical_protein</fullName>
    </submittedName>
</protein>
<dbReference type="Proteomes" id="UP000319462">
    <property type="component" value="Chromosome 26"/>
</dbReference>
<feature type="region of interest" description="Disordered" evidence="2">
    <location>
        <begin position="2650"/>
        <end position="2672"/>
    </location>
</feature>
<evidence type="ECO:0000313" key="4">
    <source>
        <dbReference type="Proteomes" id="UP000319462"/>
    </source>
</evidence>
<feature type="region of interest" description="Disordered" evidence="2">
    <location>
        <begin position="2279"/>
        <end position="2355"/>
    </location>
</feature>
<feature type="compositionally biased region" description="Basic and acidic residues" evidence="2">
    <location>
        <begin position="2279"/>
        <end position="2289"/>
    </location>
</feature>
<feature type="region of interest" description="Disordered" evidence="2">
    <location>
        <begin position="1919"/>
        <end position="1972"/>
    </location>
</feature>
<reference evidence="3 4" key="1">
    <citation type="submission" date="2018-09" db="EMBL/GenBank/DDBJ databases">
        <authorList>
            <person name="Peiro R."/>
            <person name="Begona"/>
            <person name="Cbmso G."/>
            <person name="Lopez M."/>
            <person name="Gonzalez S."/>
        </authorList>
    </citation>
    <scope>NUCLEOTIDE SEQUENCE [LARGE SCALE GENOMIC DNA]</scope>
</reference>
<feature type="region of interest" description="Disordered" evidence="2">
    <location>
        <begin position="419"/>
        <end position="443"/>
    </location>
</feature>
<dbReference type="GO" id="GO:0033314">
    <property type="term" value="P:mitotic DNA replication checkpoint signaling"/>
    <property type="evidence" value="ECO:0007669"/>
    <property type="project" value="TreeGrafter"/>
</dbReference>
<feature type="region of interest" description="Disordered" evidence="2">
    <location>
        <begin position="1215"/>
        <end position="1235"/>
    </location>
</feature>
<proteinExistence type="predicted"/>
<dbReference type="PANTHER" id="PTHR13561:SF20">
    <property type="entry name" value="DNA TOPOISOMERASE 2-BINDING PROTEIN 1"/>
    <property type="match status" value="1"/>
</dbReference>
<feature type="region of interest" description="Disordered" evidence="2">
    <location>
        <begin position="2084"/>
        <end position="2219"/>
    </location>
</feature>
<feature type="compositionally biased region" description="Low complexity" evidence="2">
    <location>
        <begin position="516"/>
        <end position="527"/>
    </location>
</feature>
<feature type="compositionally biased region" description="Polar residues" evidence="2">
    <location>
        <begin position="2890"/>
        <end position="2900"/>
    </location>
</feature>
<dbReference type="GO" id="GO:0007095">
    <property type="term" value="P:mitotic G2 DNA damage checkpoint signaling"/>
    <property type="evidence" value="ECO:0007669"/>
    <property type="project" value="TreeGrafter"/>
</dbReference>
<feature type="region of interest" description="Disordered" evidence="2">
    <location>
        <begin position="23"/>
        <end position="66"/>
    </location>
</feature>
<dbReference type="InterPro" id="IPR036420">
    <property type="entry name" value="BRCT_dom_sf"/>
</dbReference>
<evidence type="ECO:0000256" key="2">
    <source>
        <dbReference type="SAM" id="MobiDB-lite"/>
    </source>
</evidence>
<keyword evidence="1" id="KW-0677">Repeat</keyword>
<feature type="compositionally biased region" description="Polar residues" evidence="2">
    <location>
        <begin position="1219"/>
        <end position="1234"/>
    </location>
</feature>
<accession>A0A3P3Z9I1</accession>
<feature type="region of interest" description="Disordered" evidence="2">
    <location>
        <begin position="2492"/>
        <end position="2515"/>
    </location>
</feature>
<feature type="region of interest" description="Disordered" evidence="2">
    <location>
        <begin position="2861"/>
        <end position="2901"/>
    </location>
</feature>
<dbReference type="SUPFAM" id="SSF52113">
    <property type="entry name" value="BRCT domain"/>
    <property type="match status" value="1"/>
</dbReference>
<feature type="compositionally biased region" description="Polar residues" evidence="2">
    <location>
        <begin position="1881"/>
        <end position="1891"/>
    </location>
</feature>
<feature type="compositionally biased region" description="Low complexity" evidence="2">
    <location>
        <begin position="2655"/>
        <end position="2664"/>
    </location>
</feature>
<feature type="region of interest" description="Disordered" evidence="2">
    <location>
        <begin position="1703"/>
        <end position="1781"/>
    </location>
</feature>
<feature type="compositionally biased region" description="Polar residues" evidence="2">
    <location>
        <begin position="1054"/>
        <end position="1064"/>
    </location>
</feature>
<feature type="compositionally biased region" description="Pro residues" evidence="2">
    <location>
        <begin position="1827"/>
        <end position="1845"/>
    </location>
</feature>
<dbReference type="PANTHER" id="PTHR13561">
    <property type="entry name" value="DNA REPLICATION REGULATOR DPB11-RELATED"/>
    <property type="match status" value="1"/>
</dbReference>
<feature type="region of interest" description="Disordered" evidence="2">
    <location>
        <begin position="816"/>
        <end position="853"/>
    </location>
</feature>
<dbReference type="Gene3D" id="3.40.50.10190">
    <property type="entry name" value="BRCT domain"/>
    <property type="match status" value="1"/>
</dbReference>
<sequence length="3072" mass="327603">MTDHTQPLPSLTKALAAMRPNLVTHKNHQLDRTELQRRTNNAEEDAQTTRESLVHERSHDKAHTGDISLSSFSSAEAAAGPTCLVSFTGFRDEDVWGGNDAEDNDAGHDPLAHAAGGDAAPYANALSVCHKMASALPRVRVESKLTSSTNVLVARRGFTKKRLLAARQGIPVVLPKWVVMGCPALPTGNGITTTTATASASSYDLYAVPWLHGYVFSTTGLSTSEKAAIDSVCAAHGAVVEASLTYKCDVLLASAECVRALHQVLHADGAGDAAKRSRNQQLHHPEVQRTDAGLKECSGTEMLTLGKGGSVPHAAWLTDKVRFALELDIPVVDYVKLFAMLRLNRLPPPTWTPGPAVLLPKSSWKTRGPCDDDMENKNRYADALNGSDFDEIVHVCRVGAPAGGSAEWARILSVITNAGGSSTAGRGPQRDEGAADQGPENMRLSAPLNGIALREGSMQSSSSSFTDSASTVSDPDLWESLLSRALVPSFDERPIRGVETYPEVSGMPDPTDAADHLTGTTHATTTASPSSQAAWDKPAVSTADVEDFANARTEEPSTLHVALPDYYSAATGPELAPYSSSQWGYARQEALTTTEDPSWGTTTVDPSPRLTTNALLHREAAPPRQLRHTSEPLACAQPDGAESVALRQRTAAYYEMRRSSDRLPAQLPARDAVAISREAAPLHAPAGSPGYSLVALSQTTMVGGAPLAATQVLVESCVSAGELELASMQRVDAHQTSAFRATAARQALPLFAMHPPYLTICVLGCTELELRKTARWSEQCRLLRSPVPTSTTDIVLLGSRILTKKRYTMSYAADSVNDESSAKGGEKQRQQRPTRHRNPLSARSGGKNWHRRDHAGGGVTVAIRYWEMDAAVARTLADVCGVPLSRMAPLKWLEDAASEAKKACEKAMLAEESVAAQRSASHALAVDSDESCTDTCWMTATTPPDKLVGLLEEHLAAAAAAAAESEERVALHQRQLFHPLPPLSPEQLPDMADPKYFIRVRQAAATLWASNAAPLVAQRSHNISAGASLAGLEVEKQAKRSERHHHAQQVAGDSATQPASDSATLLTRNEKSAADRAPVEGDDSLTAAASRSVDLVPAISMSTVQLGVRKATSLSTEDEQHSYEAALATAERRFNQLVALFRVSGDDGNIARVNVGAAEDDRQGHSKALEACHFCCVEGEYARVDWAVVRGLIRYGGGRVEKRAADDWQTLLQQQQQQPRVTATATNSDVQQDQQDQHFTRALRWSVEYTKLRQKLLRVMRDVELSHDVSDQTRAGILPGCASAKRENAAEVARLTAKLQRVSLLCQQAPVLCLCPHSFQRPAADERDMAATADATVRHMKGLPGRAAVGPASPYKRLHALHRLPAVTMDYVLACVAVGYCLSPHSCFLFDVSIPSAPDMRLFQRQHQRQGGGGAPSQKASARHTGSKLSLGLIGSNTPEGSNDEAGKRLQPGAVSAGNGCIGRGKAPLHRPALSSWVLERRYTKTDSVGVCISFLWRLPTPPASESERCWSRVDMASPPAKSAAVVPCLTPDASLVPLLRVLLLGLRNAAEALGGHVVDTFSPSAVTHVVTVDIGGILSGTLRDAFTSDVVEKTGAVTGSGGGDRPFPYWPVDSVESIARYAARDEVSLVGLEWMAACVEWGVFVDEAAYAPPPDLLALVQAEKQKALLASAQAARTKQHRRAAQVQKWQPPRQSLNHCHLTQHQAHVAAPPPADPALPGALVPPAARPVSHLEWHRKRTGTPPRGGSDTAAPHTPPPPRLVDYDSPPNRDDEEKEEHDECCTPVIRGILAASTTWCDSNAGLCTPPVREAPLPDNVARRCQQSPPLQPLSSPVPPPPPRPQTLPDPDSSSQCMNFRARSAGTPSIGDHAHHYQHRRRSSPSASQQNTRSLLEEKEAEAYVEHLGSLFNFFSPGSTPLPSSARRCGERSTARYADADASTPRRLRSPFLPHTLSQSHSPNVTSSPRAPHSRCELMHERRIPRTSSSLQHTQALTPSKTGAALQMTGAEKTSSAVGLSNALSTPRRRTLRGAAAVCISSATRKSTLSSPDRQHRRTENFAVAVSSSVTNLQVWTAVAGVGDAPCDVESDAPDANAPPPQPLVLPSLLGGSTELSRDGTVDAKPVGASSTASICEEVDTKQRQRQDGGCTESMWVSQTPDALTPEGKKQRSNGAATGTAPQHRAHKRGRVTGGQRDGSRASASVSWMHDASLESPQQKPQDTAVVECVDVEPMSGEVLVDATFIAATPEAYGATPAATSEASVGERHCKAAATLVLAGDREEVEHEDETKGVPPGPDVVDAAHNPLILRPPSTTATASPLAQKAVRPRLASCSAPRPPSPSPYSPPPPPRRMAMDGDGGASIVANAAEEEHQCGTPCAYTDSNAPALSSWTRHRPLSISSRPSRSPPLVSSPLHMEPTALVTSTAVAVLPRTTVATSCRWDCLRIYALHDLPLRTARVRRCEEALEAFMRHCGGVMPRSYIDIGLRTAEPPVKDSDQCGGVGVGSDSTRPSPTSQPTPPLFFVSRCEDADVLVTHQVNLRESVLVGVAAGCWVVRPGFLECVVAVLDGACWSGNRSTANSMRGQRHLTHPSAAAAASVFCALRLREALPTYEWTAEALPRVPALGCPPESNSVTPMQRALAQQCRRQRERRERAAGADVVNGDAGQTSTASRPSERIFEGNSFVLCCSFSANAVPAGGTGAERCRTSSRVRAIERVLETGGGRLCCSVQVGWAPAEIGAKTDEITGAVATATHAPPIVQPPLQCCVWAPSPPKQGNRRLQRDFAHTSSPQVMDAALYHDLLWLICNQVRQMPSETLFVLLDESLLGSNTDDAQGGTVVCVSPAPRTTVAGATAAAARLNGKDAGNEDLLTTPPLSEHHRASKKRRTENVEAHNSPQPTTASVPEAASVVAGALASSDTCTVAAWLSSWLLPSPDDGRCSKAMDGRPPCHRGYAPAAAHAMRAHLGACCAAVRGTADEIRGSTCTSGSYHLADVPFDVPSVEEVRQACTDGEGGTKAGSTMSASRGVVRRIEFRSTSWVGACVAAGGSAMMAAATEAWMVEWEAHTRWGVLSLE</sequence>
<evidence type="ECO:0000313" key="3">
    <source>
        <dbReference type="EMBL" id="SYZ66784.1"/>
    </source>
</evidence>
<feature type="region of interest" description="Disordered" evidence="2">
    <location>
        <begin position="500"/>
        <end position="541"/>
    </location>
</feature>
<dbReference type="CDD" id="cd00027">
    <property type="entry name" value="BRCT"/>
    <property type="match status" value="1"/>
</dbReference>
<gene>
    <name evidence="3" type="ORF">LBRM2904_26.1190</name>
</gene>
<name>A0A3P3Z9I1_LEIBR</name>
<feature type="compositionally biased region" description="Low complexity" evidence="2">
    <location>
        <begin position="1718"/>
        <end position="1731"/>
    </location>
</feature>
<feature type="compositionally biased region" description="Pro residues" evidence="2">
    <location>
        <begin position="2334"/>
        <end position="2349"/>
    </location>
</feature>
<feature type="compositionally biased region" description="Basic and acidic residues" evidence="2">
    <location>
        <begin position="28"/>
        <end position="41"/>
    </location>
</feature>
<feature type="region of interest" description="Disordered" evidence="2">
    <location>
        <begin position="1820"/>
        <end position="1892"/>
    </location>
</feature>
<feature type="region of interest" description="Disordered" evidence="2">
    <location>
        <begin position="1405"/>
        <end position="1449"/>
    </location>
</feature>